<feature type="active site" evidence="8">
    <location>
        <position position="48"/>
    </location>
</feature>
<dbReference type="SMART" id="SM00535">
    <property type="entry name" value="RIBOc"/>
    <property type="match status" value="1"/>
</dbReference>
<evidence type="ECO:0000256" key="6">
    <source>
        <dbReference type="ARBA" id="ARBA00022801"/>
    </source>
</evidence>
<dbReference type="Pfam" id="PF00035">
    <property type="entry name" value="dsrm"/>
    <property type="match status" value="1"/>
</dbReference>
<evidence type="ECO:0000313" key="12">
    <source>
        <dbReference type="Proteomes" id="UP000265366"/>
    </source>
</evidence>
<dbReference type="EC" id="3.1.26.3" evidence="8"/>
<feature type="binding site" evidence="8">
    <location>
        <position position="119"/>
    </location>
    <ligand>
        <name>Mg(2+)</name>
        <dbReference type="ChEBI" id="CHEBI:18420"/>
    </ligand>
</feature>
<dbReference type="OrthoDB" id="9805026at2"/>
<comment type="caution">
    <text evidence="11">The sequence shown here is derived from an EMBL/GenBank/DDBJ whole genome shotgun (WGS) entry which is preliminary data.</text>
</comment>
<dbReference type="GO" id="GO:0019843">
    <property type="term" value="F:rRNA binding"/>
    <property type="evidence" value="ECO:0007669"/>
    <property type="project" value="UniProtKB-KW"/>
</dbReference>
<dbReference type="InterPro" id="IPR036389">
    <property type="entry name" value="RNase_III_sf"/>
</dbReference>
<dbReference type="PROSITE" id="PS50137">
    <property type="entry name" value="DS_RBD"/>
    <property type="match status" value="1"/>
</dbReference>
<sequence length="223" mass="24478">MSELASDTRKWLTRVGFTVNRPSLWRDALTHGSTGEAGNYERLEFLGDRVLGLTVAEWLYERDQSAEGKLAQRLNALVSRSQCATRARAIGAPAHIRLGKQARDDGASDSDNVLGDIMEALLGANFLEVGFAPTRDLIRTIWAEAMDGTAGRSKHPKSALQEWAAGNQRKPPEYEVINIEGPDHARKFTVRVSVHKVGSVEATASGKQDAQTEAARLFMEKYG</sequence>
<proteinExistence type="inferred from homology"/>
<keyword evidence="3 8" id="KW-0507">mRNA processing</keyword>
<dbReference type="PROSITE" id="PS50142">
    <property type="entry name" value="RNASE_3_2"/>
    <property type="match status" value="1"/>
</dbReference>
<comment type="function">
    <text evidence="8">Digests double-stranded RNA. Involved in the processing of primary rRNA transcript to yield the immediate precursors to the large and small rRNAs (23S and 16S). Processes some mRNAs, and tRNAs when they are encoded in the rRNA operon. Processes pre-crRNA and tracrRNA of type II CRISPR loci if present in the organism.</text>
</comment>
<dbReference type="NCBIfam" id="TIGR02191">
    <property type="entry name" value="RNaseIII"/>
    <property type="match status" value="1"/>
</dbReference>
<dbReference type="GO" id="GO:0010468">
    <property type="term" value="P:regulation of gene expression"/>
    <property type="evidence" value="ECO:0007669"/>
    <property type="project" value="TreeGrafter"/>
</dbReference>
<comment type="cofactor">
    <cofactor evidence="8">
        <name>Mg(2+)</name>
        <dbReference type="ChEBI" id="CHEBI:18420"/>
    </cofactor>
</comment>
<evidence type="ECO:0000259" key="10">
    <source>
        <dbReference type="PROSITE" id="PS50142"/>
    </source>
</evidence>
<keyword evidence="5 8" id="KW-0255">Endonuclease</keyword>
<dbReference type="PANTHER" id="PTHR11207">
    <property type="entry name" value="RIBONUCLEASE III"/>
    <property type="match status" value="1"/>
</dbReference>
<dbReference type="GO" id="GO:0046872">
    <property type="term" value="F:metal ion binding"/>
    <property type="evidence" value="ECO:0007669"/>
    <property type="project" value="UniProtKB-KW"/>
</dbReference>
<dbReference type="PANTHER" id="PTHR11207:SF0">
    <property type="entry name" value="RIBONUCLEASE 3"/>
    <property type="match status" value="1"/>
</dbReference>
<dbReference type="AlphaFoldDB" id="A0A3A1PB86"/>
<dbReference type="PROSITE" id="PS00517">
    <property type="entry name" value="RNASE_3_1"/>
    <property type="match status" value="1"/>
</dbReference>
<feature type="binding site" evidence="8">
    <location>
        <position position="116"/>
    </location>
    <ligand>
        <name>Mg(2+)</name>
        <dbReference type="ChEBI" id="CHEBI:18420"/>
    </ligand>
</feature>
<comment type="similarity">
    <text evidence="2">Belongs to the ribonuclease III family.</text>
</comment>
<evidence type="ECO:0000313" key="11">
    <source>
        <dbReference type="EMBL" id="RIV90215.1"/>
    </source>
</evidence>
<dbReference type="InterPro" id="IPR014720">
    <property type="entry name" value="dsRBD_dom"/>
</dbReference>
<dbReference type="CDD" id="cd10845">
    <property type="entry name" value="DSRM_RNAse_III_family"/>
    <property type="match status" value="1"/>
</dbReference>
<protein>
    <recommendedName>
        <fullName evidence="8">Ribonuclease 3</fullName>
        <ecNumber evidence="8">3.1.26.3</ecNumber>
    </recommendedName>
    <alternativeName>
        <fullName evidence="8">Ribonuclease III</fullName>
        <shortName evidence="8">RNase III</shortName>
    </alternativeName>
</protein>
<dbReference type="GO" id="GO:0003725">
    <property type="term" value="F:double-stranded RNA binding"/>
    <property type="evidence" value="ECO:0007669"/>
    <property type="project" value="TreeGrafter"/>
</dbReference>
<keyword evidence="7 8" id="KW-0694">RNA-binding</keyword>
<keyword evidence="6 8" id="KW-0378">Hydrolase</keyword>
<keyword evidence="8" id="KW-0699">rRNA-binding</keyword>
<evidence type="ECO:0000259" key="9">
    <source>
        <dbReference type="PROSITE" id="PS50137"/>
    </source>
</evidence>
<reference evidence="11 12" key="1">
    <citation type="submission" date="2018-08" db="EMBL/GenBank/DDBJ databases">
        <title>Erythrobacter zhengii sp.nov., a bacterium isolated from deep-sea sediment.</title>
        <authorList>
            <person name="Fang C."/>
            <person name="Wu Y.-H."/>
            <person name="Sun C."/>
            <person name="Wang H."/>
            <person name="Cheng H."/>
            <person name="Meng F.-X."/>
            <person name="Wang C.-S."/>
            <person name="Xu X.-W."/>
        </authorList>
    </citation>
    <scope>NUCLEOTIDE SEQUENCE [LARGE SCALE GENOMIC DNA]</scope>
    <source>
        <strain evidence="11 12">CCTCC AB 2015396</strain>
    </source>
</reference>
<evidence type="ECO:0000256" key="4">
    <source>
        <dbReference type="ARBA" id="ARBA00022722"/>
    </source>
</evidence>
<dbReference type="SUPFAM" id="SSF69065">
    <property type="entry name" value="RNase III domain-like"/>
    <property type="match status" value="1"/>
</dbReference>
<evidence type="ECO:0000256" key="3">
    <source>
        <dbReference type="ARBA" id="ARBA00022664"/>
    </source>
</evidence>
<dbReference type="CDD" id="cd00593">
    <property type="entry name" value="RIBOc"/>
    <property type="match status" value="1"/>
</dbReference>
<evidence type="ECO:0000256" key="8">
    <source>
        <dbReference type="HAMAP-Rule" id="MF_00104"/>
    </source>
</evidence>
<dbReference type="RefSeq" id="WP_119591962.1">
    <property type="nucleotide sequence ID" value="NZ_QXFM01000047.1"/>
</dbReference>
<feature type="binding site" evidence="8">
    <location>
        <position position="44"/>
    </location>
    <ligand>
        <name>Mg(2+)</name>
        <dbReference type="ChEBI" id="CHEBI:18420"/>
    </ligand>
</feature>
<accession>A0A3A1PB86</accession>
<comment type="subunit">
    <text evidence="8">Homodimer.</text>
</comment>
<feature type="domain" description="DRBM" evidence="9">
    <location>
        <begin position="155"/>
        <end position="223"/>
    </location>
</feature>
<dbReference type="InterPro" id="IPR011907">
    <property type="entry name" value="RNase_III"/>
</dbReference>
<feature type="domain" description="RNase III" evidence="10">
    <location>
        <begin position="8"/>
        <end position="130"/>
    </location>
</feature>
<dbReference type="HAMAP" id="MF_00104">
    <property type="entry name" value="RNase_III"/>
    <property type="match status" value="1"/>
</dbReference>
<evidence type="ECO:0000256" key="7">
    <source>
        <dbReference type="ARBA" id="ARBA00022884"/>
    </source>
</evidence>
<dbReference type="SUPFAM" id="SSF54768">
    <property type="entry name" value="dsRNA-binding domain-like"/>
    <property type="match status" value="1"/>
</dbReference>
<dbReference type="Proteomes" id="UP000265366">
    <property type="component" value="Unassembled WGS sequence"/>
</dbReference>
<dbReference type="SMART" id="SM00358">
    <property type="entry name" value="DSRM"/>
    <property type="match status" value="1"/>
</dbReference>
<dbReference type="GO" id="GO:0004525">
    <property type="term" value="F:ribonuclease III activity"/>
    <property type="evidence" value="ECO:0007669"/>
    <property type="project" value="UniProtKB-UniRule"/>
</dbReference>
<keyword evidence="12" id="KW-1185">Reference proteome</keyword>
<evidence type="ECO:0000256" key="1">
    <source>
        <dbReference type="ARBA" id="ARBA00000109"/>
    </source>
</evidence>
<feature type="active site" evidence="8">
    <location>
        <position position="119"/>
    </location>
</feature>
<organism evidence="11 12">
    <name type="scientific">Aurantiacibacter xanthus</name>
    <dbReference type="NCBI Taxonomy" id="1784712"/>
    <lineage>
        <taxon>Bacteria</taxon>
        <taxon>Pseudomonadati</taxon>
        <taxon>Pseudomonadota</taxon>
        <taxon>Alphaproteobacteria</taxon>
        <taxon>Sphingomonadales</taxon>
        <taxon>Erythrobacteraceae</taxon>
        <taxon>Aurantiacibacter</taxon>
    </lineage>
</organism>
<dbReference type="GO" id="GO:0006397">
    <property type="term" value="P:mRNA processing"/>
    <property type="evidence" value="ECO:0007669"/>
    <property type="project" value="UniProtKB-UniRule"/>
</dbReference>
<keyword evidence="8" id="KW-0479">Metal-binding</keyword>
<keyword evidence="8" id="KW-0963">Cytoplasm</keyword>
<dbReference type="InterPro" id="IPR000999">
    <property type="entry name" value="RNase_III_dom"/>
</dbReference>
<keyword evidence="8" id="KW-0698">rRNA processing</keyword>
<dbReference type="GO" id="GO:0008033">
    <property type="term" value="P:tRNA processing"/>
    <property type="evidence" value="ECO:0007669"/>
    <property type="project" value="UniProtKB-KW"/>
</dbReference>
<keyword evidence="8" id="KW-0819">tRNA processing</keyword>
<gene>
    <name evidence="8 11" type="primary">rnc</name>
    <name evidence="11" type="ORF">D2V17_04680</name>
</gene>
<keyword evidence="4 8" id="KW-0540">Nuclease</keyword>
<dbReference type="Gene3D" id="1.10.1520.10">
    <property type="entry name" value="Ribonuclease III domain"/>
    <property type="match status" value="1"/>
</dbReference>
<dbReference type="Gene3D" id="3.30.160.20">
    <property type="match status" value="1"/>
</dbReference>
<evidence type="ECO:0000256" key="2">
    <source>
        <dbReference type="ARBA" id="ARBA00010183"/>
    </source>
</evidence>
<dbReference type="EMBL" id="QXFM01000047">
    <property type="protein sequence ID" value="RIV90215.1"/>
    <property type="molecule type" value="Genomic_DNA"/>
</dbReference>
<comment type="subcellular location">
    <subcellularLocation>
        <location evidence="8">Cytoplasm</location>
    </subcellularLocation>
</comment>
<name>A0A3A1PB86_9SPHN</name>
<keyword evidence="8" id="KW-0460">Magnesium</keyword>
<comment type="catalytic activity">
    <reaction evidence="1 8">
        <text>Endonucleolytic cleavage to 5'-phosphomonoester.</text>
        <dbReference type="EC" id="3.1.26.3"/>
    </reaction>
</comment>
<dbReference type="GO" id="GO:0005737">
    <property type="term" value="C:cytoplasm"/>
    <property type="evidence" value="ECO:0007669"/>
    <property type="project" value="UniProtKB-SubCell"/>
</dbReference>
<evidence type="ECO:0000256" key="5">
    <source>
        <dbReference type="ARBA" id="ARBA00022759"/>
    </source>
</evidence>
<dbReference type="GO" id="GO:0006364">
    <property type="term" value="P:rRNA processing"/>
    <property type="evidence" value="ECO:0007669"/>
    <property type="project" value="UniProtKB-UniRule"/>
</dbReference>
<dbReference type="Pfam" id="PF14622">
    <property type="entry name" value="Ribonucleas_3_3"/>
    <property type="match status" value="1"/>
</dbReference>